<dbReference type="GO" id="GO:0055085">
    <property type="term" value="P:transmembrane transport"/>
    <property type="evidence" value="ECO:0007669"/>
    <property type="project" value="InterPro"/>
</dbReference>
<dbReference type="STRING" id="1527.SAMN04489757_1276"/>
<dbReference type="OrthoDB" id="9806409at2"/>
<dbReference type="PANTHER" id="PTHR30465">
    <property type="entry name" value="INNER MEMBRANE ABC TRANSPORTER"/>
    <property type="match status" value="1"/>
</dbReference>
<dbReference type="SUPFAM" id="SSF161098">
    <property type="entry name" value="MetI-like"/>
    <property type="match status" value="1"/>
</dbReference>
<keyword evidence="4 7" id="KW-0812">Transmembrane</keyword>
<dbReference type="InterPro" id="IPR035906">
    <property type="entry name" value="MetI-like_sf"/>
</dbReference>
<protein>
    <submittedName>
        <fullName evidence="9">Oligopeptide transport system permease protein</fullName>
    </submittedName>
</protein>
<dbReference type="AlphaFoldDB" id="A0A1I5H8V2"/>
<comment type="similarity">
    <text evidence="7">Belongs to the binding-protein-dependent transport system permease family.</text>
</comment>
<evidence type="ECO:0000256" key="6">
    <source>
        <dbReference type="ARBA" id="ARBA00023136"/>
    </source>
</evidence>
<evidence type="ECO:0000256" key="4">
    <source>
        <dbReference type="ARBA" id="ARBA00022692"/>
    </source>
</evidence>
<dbReference type="RefSeq" id="WP_091687520.1">
    <property type="nucleotide sequence ID" value="NZ_BAABFM010000002.1"/>
</dbReference>
<keyword evidence="6 7" id="KW-0472">Membrane</keyword>
<dbReference type="Gene3D" id="1.10.3720.10">
    <property type="entry name" value="MetI-like"/>
    <property type="match status" value="1"/>
</dbReference>
<dbReference type="Pfam" id="PF00528">
    <property type="entry name" value="BPD_transp_1"/>
    <property type="match status" value="1"/>
</dbReference>
<dbReference type="Pfam" id="PF19300">
    <property type="entry name" value="BPD_transp_1_N"/>
    <property type="match status" value="1"/>
</dbReference>
<reference evidence="9 10" key="1">
    <citation type="submission" date="2016-10" db="EMBL/GenBank/DDBJ databases">
        <authorList>
            <person name="de Groot N.N."/>
        </authorList>
    </citation>
    <scope>NUCLEOTIDE SEQUENCE [LARGE SCALE GENOMIC DNA]</scope>
    <source>
        <strain evidence="9 10">DSM 1283</strain>
    </source>
</reference>
<evidence type="ECO:0000259" key="8">
    <source>
        <dbReference type="PROSITE" id="PS50928"/>
    </source>
</evidence>
<evidence type="ECO:0000256" key="3">
    <source>
        <dbReference type="ARBA" id="ARBA00022475"/>
    </source>
</evidence>
<evidence type="ECO:0000313" key="10">
    <source>
        <dbReference type="Proteomes" id="UP000198806"/>
    </source>
</evidence>
<feature type="transmembrane region" description="Helical" evidence="7">
    <location>
        <begin position="237"/>
        <end position="259"/>
    </location>
</feature>
<evidence type="ECO:0000256" key="2">
    <source>
        <dbReference type="ARBA" id="ARBA00022448"/>
    </source>
</evidence>
<keyword evidence="10" id="KW-1185">Reference proteome</keyword>
<organism evidence="9 10">
    <name type="scientific">Anaerocolumna aminovalerica</name>
    <dbReference type="NCBI Taxonomy" id="1527"/>
    <lineage>
        <taxon>Bacteria</taxon>
        <taxon>Bacillati</taxon>
        <taxon>Bacillota</taxon>
        <taxon>Clostridia</taxon>
        <taxon>Lachnospirales</taxon>
        <taxon>Lachnospiraceae</taxon>
        <taxon>Anaerocolumna</taxon>
    </lineage>
</organism>
<feature type="transmembrane region" description="Helical" evidence="7">
    <location>
        <begin position="101"/>
        <end position="123"/>
    </location>
</feature>
<dbReference type="InterPro" id="IPR000515">
    <property type="entry name" value="MetI-like"/>
</dbReference>
<gene>
    <name evidence="9" type="ORF">SAMN04489757_1276</name>
</gene>
<evidence type="ECO:0000256" key="1">
    <source>
        <dbReference type="ARBA" id="ARBA00004651"/>
    </source>
</evidence>
<feature type="transmembrane region" description="Helical" evidence="7">
    <location>
        <begin position="175"/>
        <end position="194"/>
    </location>
</feature>
<dbReference type="Proteomes" id="UP000198806">
    <property type="component" value="Unassembled WGS sequence"/>
</dbReference>
<dbReference type="PROSITE" id="PS50928">
    <property type="entry name" value="ABC_TM1"/>
    <property type="match status" value="1"/>
</dbReference>
<name>A0A1I5H8V2_9FIRM</name>
<feature type="transmembrane region" description="Helical" evidence="7">
    <location>
        <begin position="9"/>
        <end position="30"/>
    </location>
</feature>
<keyword evidence="5 7" id="KW-1133">Transmembrane helix</keyword>
<evidence type="ECO:0000256" key="5">
    <source>
        <dbReference type="ARBA" id="ARBA00022989"/>
    </source>
</evidence>
<feature type="domain" description="ABC transmembrane type-1" evidence="8">
    <location>
        <begin position="95"/>
        <end position="298"/>
    </location>
</feature>
<feature type="transmembrane region" description="Helical" evidence="7">
    <location>
        <begin position="130"/>
        <end position="151"/>
    </location>
</feature>
<keyword evidence="2 7" id="KW-0813">Transport</keyword>
<dbReference type="InterPro" id="IPR045621">
    <property type="entry name" value="BPD_transp_1_N"/>
</dbReference>
<feature type="transmembrane region" description="Helical" evidence="7">
    <location>
        <begin position="279"/>
        <end position="305"/>
    </location>
</feature>
<dbReference type="PANTHER" id="PTHR30465:SF74">
    <property type="entry name" value="OLIGOPEPTIDE TRANSPORT SYSTEM PERMEASE PROTEIN OPPB"/>
    <property type="match status" value="1"/>
</dbReference>
<comment type="subcellular location">
    <subcellularLocation>
        <location evidence="1 7">Cell membrane</location>
        <topology evidence="1 7">Multi-pass membrane protein</topology>
    </subcellularLocation>
</comment>
<evidence type="ECO:0000256" key="7">
    <source>
        <dbReference type="RuleBase" id="RU363032"/>
    </source>
</evidence>
<keyword evidence="3" id="KW-1003">Cell membrane</keyword>
<sequence length="315" mass="34430">MLKYILKKFGYMIVTLWIIITATFFLMNLIPGDPMQSGTKILPEAVAKNLEAKWGLDKPIGERYLHYLKNITHGELGESYTTPGLTANEVIGSRLPASIRLGLQAVGVGLVLGLLIGIIAAFHRNSWIDFIAIFIAIFGVSIPSFVFAALLQKSLGGTFFPIVGWVTEGMGLADSLRVTALPTLSAAIGGIATYSRFMRSSVLDVLNNDYILTAKSKGLSNGEIIWRHVLRNSITPIISIVAPQIAGIVTGSFVIERIFSIPGLGRYYVDSVNGRDYPMIMATTIIFSAIFIFSIGIMDILYALVDPRIRKSLIK</sequence>
<dbReference type="GO" id="GO:0005886">
    <property type="term" value="C:plasma membrane"/>
    <property type="evidence" value="ECO:0007669"/>
    <property type="project" value="UniProtKB-SubCell"/>
</dbReference>
<dbReference type="EMBL" id="FOWD01000027">
    <property type="protein sequence ID" value="SFO44633.1"/>
    <property type="molecule type" value="Genomic_DNA"/>
</dbReference>
<evidence type="ECO:0000313" key="9">
    <source>
        <dbReference type="EMBL" id="SFO44633.1"/>
    </source>
</evidence>
<accession>A0A1I5H8V2</accession>
<proteinExistence type="inferred from homology"/>
<dbReference type="CDD" id="cd06261">
    <property type="entry name" value="TM_PBP2"/>
    <property type="match status" value="1"/>
</dbReference>